<organism evidence="2 3">
    <name type="scientific">Flavobacterium humi</name>
    <dbReference type="NCBI Taxonomy" id="2562683"/>
    <lineage>
        <taxon>Bacteria</taxon>
        <taxon>Pseudomonadati</taxon>
        <taxon>Bacteroidota</taxon>
        <taxon>Flavobacteriia</taxon>
        <taxon>Flavobacteriales</taxon>
        <taxon>Flavobacteriaceae</taxon>
        <taxon>Flavobacterium</taxon>
    </lineage>
</organism>
<sequence>MEELHQKRNSLDIGEVVNDAFEIYKKTYIQAGLAILCIYFVLVLLFFIGSKFFFKMEDLPEIMKNFNPEKFSSTGKLIYIACSAVFLSLIAPFMAGIFKMFQDSDNNEEIAFSAIFAYINSPKYIHIVSATAIIAVLSNGFNLFLKDFFPEFVGILLGAIISLAIGILTYIVIPLVIFKNLNCIAAIKESTKQIGTHLFPAVILMVIAFVFSFIGIFAFCIGIFFTIPFLYAMQYSVYKRLN</sequence>
<evidence type="ECO:0000313" key="3">
    <source>
        <dbReference type="Proteomes" id="UP000297407"/>
    </source>
</evidence>
<feature type="transmembrane region" description="Helical" evidence="1">
    <location>
        <begin position="198"/>
        <end position="231"/>
    </location>
</feature>
<keyword evidence="3" id="KW-1185">Reference proteome</keyword>
<dbReference type="AlphaFoldDB" id="A0A4Z0LDA7"/>
<dbReference type="OrthoDB" id="1331669at2"/>
<evidence type="ECO:0000256" key="1">
    <source>
        <dbReference type="SAM" id="Phobius"/>
    </source>
</evidence>
<keyword evidence="1" id="KW-0472">Membrane</keyword>
<gene>
    <name evidence="2" type="ORF">E4635_02570</name>
</gene>
<proteinExistence type="predicted"/>
<dbReference type="RefSeq" id="WP_135525039.1">
    <property type="nucleotide sequence ID" value="NZ_SRLH01000001.1"/>
</dbReference>
<keyword evidence="1" id="KW-1133">Transmembrane helix</keyword>
<protein>
    <recommendedName>
        <fullName evidence="4">DUF2189 domain-containing protein</fullName>
    </recommendedName>
</protein>
<name>A0A4Z0LDA7_9FLAO</name>
<evidence type="ECO:0000313" key="2">
    <source>
        <dbReference type="EMBL" id="TGD59833.1"/>
    </source>
</evidence>
<accession>A0A4Z0LDA7</accession>
<feature type="transmembrane region" description="Helical" evidence="1">
    <location>
        <begin position="28"/>
        <end position="54"/>
    </location>
</feature>
<reference evidence="2 3" key="1">
    <citation type="submission" date="2019-04" db="EMBL/GenBank/DDBJ databases">
        <title>Flavobacterium sp. strain DS2-A Genome sequencing and assembly.</title>
        <authorList>
            <person name="Kim I."/>
        </authorList>
    </citation>
    <scope>NUCLEOTIDE SEQUENCE [LARGE SCALE GENOMIC DNA]</scope>
    <source>
        <strain evidence="2 3">DS2-A</strain>
    </source>
</reference>
<feature type="transmembrane region" description="Helical" evidence="1">
    <location>
        <begin position="152"/>
        <end position="178"/>
    </location>
</feature>
<keyword evidence="1" id="KW-0812">Transmembrane</keyword>
<dbReference type="Proteomes" id="UP000297407">
    <property type="component" value="Unassembled WGS sequence"/>
</dbReference>
<dbReference type="EMBL" id="SRLH01000001">
    <property type="protein sequence ID" value="TGD59833.1"/>
    <property type="molecule type" value="Genomic_DNA"/>
</dbReference>
<comment type="caution">
    <text evidence="2">The sequence shown here is derived from an EMBL/GenBank/DDBJ whole genome shotgun (WGS) entry which is preliminary data.</text>
</comment>
<feature type="transmembrane region" description="Helical" evidence="1">
    <location>
        <begin position="124"/>
        <end position="145"/>
    </location>
</feature>
<feature type="transmembrane region" description="Helical" evidence="1">
    <location>
        <begin position="77"/>
        <end position="98"/>
    </location>
</feature>
<evidence type="ECO:0008006" key="4">
    <source>
        <dbReference type="Google" id="ProtNLM"/>
    </source>
</evidence>